<proteinExistence type="predicted"/>
<feature type="domain" description="ATPase AAA-type core" evidence="1">
    <location>
        <begin position="358"/>
        <end position="473"/>
    </location>
</feature>
<comment type="caution">
    <text evidence="3">The sequence shown here is derived from an EMBL/GenBank/DDBJ whole genome shotgun (WGS) entry which is preliminary data.</text>
</comment>
<name>A0ABX1FFH0_9PSEU</name>
<dbReference type="Proteomes" id="UP001515943">
    <property type="component" value="Unassembled WGS sequence"/>
</dbReference>
<dbReference type="Pfam" id="PF22738">
    <property type="entry name" value="NNH7"/>
    <property type="match status" value="1"/>
</dbReference>
<protein>
    <submittedName>
        <fullName evidence="3">ATP-binding protein</fullName>
    </submittedName>
</protein>
<dbReference type="RefSeq" id="WP_167973711.1">
    <property type="nucleotide sequence ID" value="NZ_VSRL01000037.1"/>
</dbReference>
<organism evidence="3 4">
    <name type="scientific">Lentzea indica</name>
    <dbReference type="NCBI Taxonomy" id="2604800"/>
    <lineage>
        <taxon>Bacteria</taxon>
        <taxon>Bacillati</taxon>
        <taxon>Actinomycetota</taxon>
        <taxon>Actinomycetes</taxon>
        <taxon>Pseudonocardiales</taxon>
        <taxon>Pseudonocardiaceae</taxon>
        <taxon>Lentzea</taxon>
    </lineage>
</organism>
<gene>
    <name evidence="3" type="ORF">FXN61_13025</name>
</gene>
<accession>A0ABX1FFH0</accession>
<sequence length="1164" mass="127750">MSRPALFSYEGALRVLGKYERPLLDKADTFLGVGILVGGAIEPNLLDLVDPKNEATACLRKILDGITDKLTGLSGTHRHEQIAAAHTIIAVTSVFEAFREEIGDDFDKFKITDSEKFRIFSTEPPARRKEVSALPSLTAIAVPSPSATRGFHENLEGALGPFLGKAVADVCKFLDGLDAKPARISTLEFVSAVTLKARSSYTHHYLGIAAAIPEFQIWALLGEHAATRAVIEENNVELARELAAVRTESLELFSRLMALLSSGQTPPGQKYREKLKTVAEAALRKPLIGSNIDPSSVDAVFPKVEDGFIVPSYRLTVYDEYTGASSGEWWKHHTEVRQDLDAFLAAHLAGAESTTCPLLVLGNPGAGKSLLMEVLAARLPADQFTVVTVQLRKVRAEDRICDQIETALRDVLGKNVDWEQLAEACGDSVPVVLLDGFDELIQASGVHQSTYLKQVQEFQQLQADLRHPVAVVITSRMLVADRARIPHGVPIVKLEEFDDGRIERWLNTWNAENLNTPGFRSLDLAALSHHADLARQPLLLLMLAIYATDPDQPPLDDPNLSNSELYRRLIQLFVMRQVGQKGPAPLAPAVVTRLAAKSSWRLGIAAFAMFNRGHQYVTAVALNKDLAVFAPTPKPNPGTSFDTPIDDADRTVENFFFVHSPTLNDGASPGLRTYEFLHATFGEYLIAEVTMNLLRSMATAGALPTADPFEEARPPDEPKLLALTSHRVFAKRKPITEFARGLFSSLPKTEQVRVLQTLDDLIRSFHDRTLSDPHPAYRPTSATAVSRIATYSANLVCLRVLLDVTAPPPVDSLFPSYLGEVRLTRWRATVRLWQSGLDLDGWDAVCGAITLVETDAWYITEQEDNFPRQGEARLLGDARLEAMLSIGGRFASSDVGSGQQEQRLLSDLADWLLNSVGTGGTGSSMPLDVVRLSNVLQSLDEGAPMNHSARAIMAVALSREAPRLPRSTVERALKHIMPRTSARGRATRRHAFDLISVICAHPELAGSEVVPVELLPAMFEFSHGDALGSLVLVWTALNSDLGRANDSFRAFATQVEEAAAPYLDRVSISLLPVGTIEYLAEPRKTEPTLDRSLFAKLAICARAGANQVSPQAVAKLLERFRGKVDEKMIFVFAERYLDKRTTEFPASDQEAVSTLRQIAQRRPD</sequence>
<evidence type="ECO:0000259" key="1">
    <source>
        <dbReference type="Pfam" id="PF00004"/>
    </source>
</evidence>
<dbReference type="InterPro" id="IPR054567">
    <property type="entry name" value="NNH7"/>
</dbReference>
<keyword evidence="3" id="KW-0547">Nucleotide-binding</keyword>
<dbReference type="SUPFAM" id="SSF52540">
    <property type="entry name" value="P-loop containing nucleoside triphosphate hydrolases"/>
    <property type="match status" value="1"/>
</dbReference>
<dbReference type="Gene3D" id="3.40.50.300">
    <property type="entry name" value="P-loop containing nucleotide triphosphate hydrolases"/>
    <property type="match status" value="1"/>
</dbReference>
<dbReference type="InterPro" id="IPR003959">
    <property type="entry name" value="ATPase_AAA_core"/>
</dbReference>
<feature type="domain" description="NACHT N-terminal Helical" evidence="2">
    <location>
        <begin position="7"/>
        <end position="223"/>
    </location>
</feature>
<dbReference type="Pfam" id="PF00004">
    <property type="entry name" value="AAA"/>
    <property type="match status" value="1"/>
</dbReference>
<evidence type="ECO:0000313" key="4">
    <source>
        <dbReference type="Proteomes" id="UP001515943"/>
    </source>
</evidence>
<evidence type="ECO:0000313" key="3">
    <source>
        <dbReference type="EMBL" id="NKE57708.1"/>
    </source>
</evidence>
<reference evidence="3 4" key="1">
    <citation type="submission" date="2019-08" db="EMBL/GenBank/DDBJ databases">
        <title>Lentzea from Indian Himalayas.</title>
        <authorList>
            <person name="Mandal S."/>
            <person name="Mallick Gupta A."/>
            <person name="Maiti P.K."/>
            <person name="Sarkar J."/>
            <person name="Mandal S."/>
        </authorList>
    </citation>
    <scope>NUCLEOTIDE SEQUENCE [LARGE SCALE GENOMIC DNA]</scope>
    <source>
        <strain evidence="3 4">PSKA42</strain>
    </source>
</reference>
<dbReference type="EMBL" id="VSRL01000037">
    <property type="protein sequence ID" value="NKE57708.1"/>
    <property type="molecule type" value="Genomic_DNA"/>
</dbReference>
<evidence type="ECO:0000259" key="2">
    <source>
        <dbReference type="Pfam" id="PF22738"/>
    </source>
</evidence>
<dbReference type="GO" id="GO:0005524">
    <property type="term" value="F:ATP binding"/>
    <property type="evidence" value="ECO:0007669"/>
    <property type="project" value="UniProtKB-KW"/>
</dbReference>
<keyword evidence="3" id="KW-0067">ATP-binding</keyword>
<keyword evidence="4" id="KW-1185">Reference proteome</keyword>
<dbReference type="InterPro" id="IPR027417">
    <property type="entry name" value="P-loop_NTPase"/>
</dbReference>